<dbReference type="PANTHER" id="PTHR34391:SF2">
    <property type="entry name" value="TRP C-TERMINAL DOMAIN-CONTAINING PROTEIN"/>
    <property type="match status" value="1"/>
</dbReference>
<dbReference type="OrthoDB" id="2448307at2759"/>
<evidence type="ECO:0000313" key="3">
    <source>
        <dbReference type="Proteomes" id="UP000245884"/>
    </source>
</evidence>
<feature type="transmembrane region" description="Helical" evidence="1">
    <location>
        <begin position="145"/>
        <end position="171"/>
    </location>
</feature>
<feature type="transmembrane region" description="Helical" evidence="1">
    <location>
        <begin position="102"/>
        <end position="125"/>
    </location>
</feature>
<keyword evidence="3" id="KW-1185">Reference proteome</keyword>
<dbReference type="PANTHER" id="PTHR34391">
    <property type="entry name" value="UPF0658 GOLGI APPARATUS MEMBRANE PROTEIN C1952.10C-RELATED"/>
    <property type="match status" value="1"/>
</dbReference>
<proteinExistence type="predicted"/>
<feature type="transmembrane region" description="Helical" evidence="1">
    <location>
        <begin position="230"/>
        <end position="249"/>
    </location>
</feature>
<feature type="transmembrane region" description="Helical" evidence="1">
    <location>
        <begin position="196"/>
        <end position="224"/>
    </location>
</feature>
<dbReference type="EMBL" id="KZ819662">
    <property type="protein sequence ID" value="PWN30384.1"/>
    <property type="molecule type" value="Genomic_DNA"/>
</dbReference>
<dbReference type="InterPro" id="IPR040410">
    <property type="entry name" value="UPF0658_Golgi"/>
</dbReference>
<reference evidence="2 3" key="1">
    <citation type="journal article" date="2018" name="Mol. Biol. Evol.">
        <title>Broad Genomic Sampling Reveals a Smut Pathogenic Ancestry of the Fungal Clade Ustilaginomycotina.</title>
        <authorList>
            <person name="Kijpornyongpan T."/>
            <person name="Mondo S.J."/>
            <person name="Barry K."/>
            <person name="Sandor L."/>
            <person name="Lee J."/>
            <person name="Lipzen A."/>
            <person name="Pangilinan J."/>
            <person name="LaButti K."/>
            <person name="Hainaut M."/>
            <person name="Henrissat B."/>
            <person name="Grigoriev I.V."/>
            <person name="Spatafora J.W."/>
            <person name="Aime M.C."/>
        </authorList>
    </citation>
    <scope>NUCLEOTIDE SEQUENCE [LARGE SCALE GENOMIC DNA]</scope>
    <source>
        <strain evidence="2 3">MCA 5214</strain>
    </source>
</reference>
<feature type="transmembrane region" description="Helical" evidence="1">
    <location>
        <begin position="294"/>
        <end position="313"/>
    </location>
</feature>
<dbReference type="AlphaFoldDB" id="A0A316UZG7"/>
<feature type="transmembrane region" description="Helical" evidence="1">
    <location>
        <begin position="36"/>
        <end position="56"/>
    </location>
</feature>
<dbReference type="RefSeq" id="XP_025364996.1">
    <property type="nucleotide sequence ID" value="XM_025503385.1"/>
</dbReference>
<feature type="transmembrane region" description="Helical" evidence="1">
    <location>
        <begin position="256"/>
        <end position="274"/>
    </location>
</feature>
<keyword evidence="1" id="KW-0472">Membrane</keyword>
<keyword evidence="1" id="KW-0812">Transmembrane</keyword>
<evidence type="ECO:0000256" key="1">
    <source>
        <dbReference type="SAM" id="Phobius"/>
    </source>
</evidence>
<keyword evidence="1" id="KW-1133">Transmembrane helix</keyword>
<dbReference type="GeneID" id="37025208"/>
<dbReference type="GO" id="GO:0005794">
    <property type="term" value="C:Golgi apparatus"/>
    <property type="evidence" value="ECO:0007669"/>
    <property type="project" value="TreeGrafter"/>
</dbReference>
<dbReference type="Proteomes" id="UP000245884">
    <property type="component" value="Unassembled WGS sequence"/>
</dbReference>
<evidence type="ECO:0000313" key="2">
    <source>
        <dbReference type="EMBL" id="PWN30384.1"/>
    </source>
</evidence>
<accession>A0A316UZG7</accession>
<organism evidence="2 3">
    <name type="scientific">Jaminaea rosea</name>
    <dbReference type="NCBI Taxonomy" id="1569628"/>
    <lineage>
        <taxon>Eukaryota</taxon>
        <taxon>Fungi</taxon>
        <taxon>Dikarya</taxon>
        <taxon>Basidiomycota</taxon>
        <taxon>Ustilaginomycotina</taxon>
        <taxon>Exobasidiomycetes</taxon>
        <taxon>Microstromatales</taxon>
        <taxon>Microstromatales incertae sedis</taxon>
        <taxon>Jaminaea</taxon>
    </lineage>
</organism>
<protein>
    <submittedName>
        <fullName evidence="2">Uncharacterized protein</fullName>
    </submittedName>
</protein>
<sequence length="373" mass="41046">MTKTILTHSPSVRRPARGALGDFIHRWLPSSTSARLFMAITLAEALVNISIEAVLLSRYRSTQTLTKDGTDSLRSLPVFVLCFCLAHSYQTLLSVDACINRNVILVFGLVIFNACFLVYSLIQIGEIRQVLGTGVQEGSGQTVPVQVLTGAIPIVIGASQVAFTILAWFLWKEFGWQVYKAIIGADRMLKKAYGQYALFVALLKFDFFVFIAFCLQLVLVVLASDPVEKWLTIIAAPVALLLLFFAWWSVRREKRWGMMVFVAGLLGAGVYFSYKLYRIWMGRSGIYAEVYKSLTVFAVIALALDLATITLSVRCAANFGRGLCNAMDRAKTERKAASAAGVPYSASFGGKELLPLSSSSTLHLPAQPRVSLD</sequence>
<gene>
    <name evidence="2" type="ORF">BDZ90DRAFT_13218</name>
</gene>
<name>A0A316UZG7_9BASI</name>